<keyword evidence="11" id="KW-0969">Cilium</keyword>
<dbReference type="Proteomes" id="UP001169719">
    <property type="component" value="Unassembled WGS sequence"/>
</dbReference>
<dbReference type="InterPro" id="IPR031316">
    <property type="entry name" value="FlgM_C"/>
</dbReference>
<dbReference type="InterPro" id="IPR035890">
    <property type="entry name" value="Anti-sigma-28_factor_FlgM_sf"/>
</dbReference>
<dbReference type="Pfam" id="PF04316">
    <property type="entry name" value="FlgM"/>
    <property type="match status" value="1"/>
</dbReference>
<keyword evidence="5" id="KW-0805">Transcription regulation</keyword>
<evidence type="ECO:0000256" key="3">
    <source>
        <dbReference type="ARBA" id="ARBA00022491"/>
    </source>
</evidence>
<keyword evidence="12" id="KW-1185">Reference proteome</keyword>
<evidence type="ECO:0000313" key="11">
    <source>
        <dbReference type="EMBL" id="MDN2479898.1"/>
    </source>
</evidence>
<evidence type="ECO:0000256" key="5">
    <source>
        <dbReference type="ARBA" id="ARBA00023015"/>
    </source>
</evidence>
<evidence type="ECO:0000256" key="4">
    <source>
        <dbReference type="ARBA" id="ARBA00022795"/>
    </source>
</evidence>
<dbReference type="SUPFAM" id="SSF101498">
    <property type="entry name" value="Anti-sigma factor FlgM"/>
    <property type="match status" value="1"/>
</dbReference>
<dbReference type="InterPro" id="IPR007412">
    <property type="entry name" value="FlgM"/>
</dbReference>
<dbReference type="NCBIfam" id="TIGR03824">
    <property type="entry name" value="FlgM_jcvi"/>
    <property type="match status" value="1"/>
</dbReference>
<comment type="caution">
    <text evidence="11">The sequence shown here is derived from an EMBL/GenBank/DDBJ whole genome shotgun (WGS) entry which is preliminary data.</text>
</comment>
<dbReference type="RefSeq" id="WP_289960225.1">
    <property type="nucleotide sequence ID" value="NZ_JAUEOZ010000001.1"/>
</dbReference>
<organism evidence="11 12">
    <name type="scientific">Vibrio agarivorans</name>
    <dbReference type="NCBI Taxonomy" id="153622"/>
    <lineage>
        <taxon>Bacteria</taxon>
        <taxon>Pseudomonadati</taxon>
        <taxon>Pseudomonadota</taxon>
        <taxon>Gammaproteobacteria</taxon>
        <taxon>Vibrionales</taxon>
        <taxon>Vibrionaceae</taxon>
        <taxon>Vibrio</taxon>
    </lineage>
</organism>
<sequence>MKIGPNTNPSMLKTPVVKEPVTDKAKESSAQPSADVTHLSKVSQQARELESLQQELHDLPDVDLERVNQIRAELKQGDFKIDLDELAGAIFNTHQRDS</sequence>
<evidence type="ECO:0000256" key="8">
    <source>
        <dbReference type="ARBA" id="ARBA00030117"/>
    </source>
</evidence>
<accession>A0ABT7XVU0</accession>
<comment type="similarity">
    <text evidence="1">Belongs to the FlgM family.</text>
</comment>
<keyword evidence="3" id="KW-0678">Repressor</keyword>
<reference evidence="11" key="1">
    <citation type="submission" date="2024-05" db="EMBL/GenBank/DDBJ databases">
        <title>Genome Sequences of Four Agar- Degrading Marine Bacteria.</title>
        <authorList>
            <person name="Phillips E.K."/>
            <person name="Shaffer J.C."/>
            <person name="Henson M.W."/>
            <person name="Temperton B."/>
            <person name="Thrash C.J."/>
            <person name="Martin M.O."/>
        </authorList>
    </citation>
    <scope>NUCLEOTIDE SEQUENCE</scope>
    <source>
        <strain evidence="11">EKP203</strain>
    </source>
</reference>
<name>A0ABT7XVU0_9VIBR</name>
<keyword evidence="6" id="KW-0804">Transcription</keyword>
<feature type="region of interest" description="Disordered" evidence="9">
    <location>
        <begin position="1"/>
        <end position="48"/>
    </location>
</feature>
<evidence type="ECO:0000313" key="12">
    <source>
        <dbReference type="Proteomes" id="UP001169719"/>
    </source>
</evidence>
<feature type="compositionally biased region" description="Polar residues" evidence="9">
    <location>
        <begin position="28"/>
        <end position="46"/>
    </location>
</feature>
<evidence type="ECO:0000256" key="6">
    <source>
        <dbReference type="ARBA" id="ARBA00023163"/>
    </source>
</evidence>
<keyword evidence="11" id="KW-0966">Cell projection</keyword>
<evidence type="ECO:0000256" key="9">
    <source>
        <dbReference type="SAM" id="MobiDB-lite"/>
    </source>
</evidence>
<evidence type="ECO:0000259" key="10">
    <source>
        <dbReference type="Pfam" id="PF04316"/>
    </source>
</evidence>
<protein>
    <recommendedName>
        <fullName evidence="2">Negative regulator of flagellin synthesis</fullName>
    </recommendedName>
    <alternativeName>
        <fullName evidence="8">Anti-sigma-28 factor</fullName>
    </alternativeName>
</protein>
<feature type="domain" description="Anti-sigma-28 factor FlgM C-terminal" evidence="10">
    <location>
        <begin position="42"/>
        <end position="90"/>
    </location>
</feature>
<feature type="compositionally biased region" description="Polar residues" evidence="9">
    <location>
        <begin position="1"/>
        <end position="11"/>
    </location>
</feature>
<dbReference type="EMBL" id="JAUEOZ010000001">
    <property type="protein sequence ID" value="MDN2479898.1"/>
    <property type="molecule type" value="Genomic_DNA"/>
</dbReference>
<gene>
    <name evidence="11" type="primary">flgM</name>
    <name evidence="11" type="ORF">QWJ08_00465</name>
</gene>
<evidence type="ECO:0000256" key="7">
    <source>
        <dbReference type="ARBA" id="ARBA00024739"/>
    </source>
</evidence>
<keyword evidence="4" id="KW-1005">Bacterial flagellum biogenesis</keyword>
<keyword evidence="11" id="KW-0282">Flagellum</keyword>
<comment type="function">
    <text evidence="7">Responsible for the coupling of flagellin expression to flagellar assembly by preventing expression of the flagellin genes when a component of the middle class of proteins is defective. It negatively regulates flagellar genes by inhibiting the activity of FliA by directly binding to FliA.</text>
</comment>
<proteinExistence type="inferred from homology"/>
<evidence type="ECO:0000256" key="1">
    <source>
        <dbReference type="ARBA" id="ARBA00005322"/>
    </source>
</evidence>
<evidence type="ECO:0000256" key="2">
    <source>
        <dbReference type="ARBA" id="ARBA00017823"/>
    </source>
</evidence>